<proteinExistence type="predicted"/>
<gene>
    <name evidence="1" type="ORF">METZ01_LOCUS459036</name>
</gene>
<reference evidence="1" key="1">
    <citation type="submission" date="2018-05" db="EMBL/GenBank/DDBJ databases">
        <authorList>
            <person name="Lanie J.A."/>
            <person name="Ng W.-L."/>
            <person name="Kazmierczak K.M."/>
            <person name="Andrzejewski T.M."/>
            <person name="Davidsen T.M."/>
            <person name="Wayne K.J."/>
            <person name="Tettelin H."/>
            <person name="Glass J.I."/>
            <person name="Rusch D."/>
            <person name="Podicherti R."/>
            <person name="Tsui H.-C.T."/>
            <person name="Winkler M.E."/>
        </authorList>
    </citation>
    <scope>NUCLEOTIDE SEQUENCE</scope>
</reference>
<name>A0A383AEN2_9ZZZZ</name>
<dbReference type="EMBL" id="UINC01191500">
    <property type="protein sequence ID" value="SVE06182.1"/>
    <property type="molecule type" value="Genomic_DNA"/>
</dbReference>
<organism evidence="1">
    <name type="scientific">marine metagenome</name>
    <dbReference type="NCBI Taxonomy" id="408172"/>
    <lineage>
        <taxon>unclassified sequences</taxon>
        <taxon>metagenomes</taxon>
        <taxon>ecological metagenomes</taxon>
    </lineage>
</organism>
<protein>
    <submittedName>
        <fullName evidence="1">Uncharacterized protein</fullName>
    </submittedName>
</protein>
<feature type="non-terminal residue" evidence="1">
    <location>
        <position position="1"/>
    </location>
</feature>
<evidence type="ECO:0000313" key="1">
    <source>
        <dbReference type="EMBL" id="SVE06182.1"/>
    </source>
</evidence>
<sequence>LLECIIAHEDREFDAEWMQSTFEKFWDRHKWINTFNNILLEPLTKPGQELLIAQYGSTGAPDNDSPQQLIADAFVENFDDPATLTPAFLDMNIARDFIASVNHGKWRGIGVKGKVGIGKAQIKQLLLRKDPGHPSTVPFEVHPT</sequence>
<dbReference type="AlphaFoldDB" id="A0A383AEN2"/>
<accession>A0A383AEN2</accession>